<dbReference type="Proteomes" id="UP000504606">
    <property type="component" value="Unplaced"/>
</dbReference>
<evidence type="ECO:0000313" key="2">
    <source>
        <dbReference type="RefSeq" id="XP_052126776.1"/>
    </source>
</evidence>
<dbReference type="PANTHER" id="PTHR31912:SF34">
    <property type="entry name" value="NOTOCHORD-RELATED PROTEIN"/>
    <property type="match status" value="1"/>
</dbReference>
<name>A0A9C6U3K6_FRAOC</name>
<dbReference type="OrthoDB" id="8067731at2759"/>
<proteinExistence type="predicted"/>
<organism evidence="1 2">
    <name type="scientific">Frankliniella occidentalis</name>
    <name type="common">Western flower thrips</name>
    <name type="synonym">Euthrips occidentalis</name>
    <dbReference type="NCBI Taxonomy" id="133901"/>
    <lineage>
        <taxon>Eukaryota</taxon>
        <taxon>Metazoa</taxon>
        <taxon>Ecdysozoa</taxon>
        <taxon>Arthropoda</taxon>
        <taxon>Hexapoda</taxon>
        <taxon>Insecta</taxon>
        <taxon>Pterygota</taxon>
        <taxon>Neoptera</taxon>
        <taxon>Paraneoptera</taxon>
        <taxon>Thysanoptera</taxon>
        <taxon>Terebrantia</taxon>
        <taxon>Thripoidea</taxon>
        <taxon>Thripidae</taxon>
        <taxon>Frankliniella</taxon>
    </lineage>
</organism>
<sequence length="810" mass="92430">MHGPVCTYRRALSPNKPLRARYPVSVFFTQHNVDNYNVEHAEDANFDLGNNVNFDLADHPNVDLGDNANFGNAANENNSNDNNANGDNDVNLEDFISNLCENVEIYAALLYAIPSVTRKLVDNIISYTSELISNSVSLLKKCTMHILSKFPEMYDDFHVDVQKLTNMFEVIGNPFEFMSTEYRRLCTLAEKGVYIKPEPFEMGHVDKYIQIEGRVQLVRSPVYGYTIPLREVLQQFLQRPGVLEEILNFMNSLQNVNGRVSHFLQGHLWERMQVSHGDKLVLPLVLDFDDYEPNNALGSHANEQSLGALYVRLQCLPPDSSSQLDNIFLFSLFESKYHKEFGNAVAFASSISELKFLLEEGLIIVVGERNQRVYFCLCAVQGDNKGINHILGFLKGFRGNYFCRFCKMHWDVTIRWCRPVPAELIRNTENYDVDVARNDSRATGIHEQCVFNELPGFHCLSNSTCDVMHTVFEGMLKYGICNILSHLVNRRGYFSIETLIDRVKGFDFGPNEVGNKPPTCKFSASSLSDCSLNLSAAEWLCLGRSLGIMIGDLVQETNQVWRLYVIINEIILICSSPFYEVGVENYLLRLVQDHHELYTRFFGDLKPKHHLMLHYAEHFKNFGPLTAFSALLSERNHRRGKLYARVCNSRINLALTCAIKFQLYLAERLMRPDGRQLIVHTKCKRVLLASLAYHAMFAHLLPFPDNMLHTVDRVEVKGTIYVPKAVLVVGVGADLPLLGKIIYNIMHNDGVVFVVQMYKVVGYLEHVCAYEVEDGDQWCCLRHENVRYYDPLHLRTTSDGKKVVGLTYSL</sequence>
<accession>A0A9C6U3K6</accession>
<dbReference type="RefSeq" id="XP_052126776.1">
    <property type="nucleotide sequence ID" value="XM_052270816.1"/>
</dbReference>
<evidence type="ECO:0000313" key="1">
    <source>
        <dbReference type="Proteomes" id="UP000504606"/>
    </source>
</evidence>
<reference evidence="2" key="1">
    <citation type="submission" date="2025-08" db="UniProtKB">
        <authorList>
            <consortium name="RefSeq"/>
        </authorList>
    </citation>
    <scope>IDENTIFICATION</scope>
    <source>
        <tissue evidence="2">Whole organism</tissue>
    </source>
</reference>
<dbReference type="KEGG" id="foc:127750137"/>
<protein>
    <submittedName>
        <fullName evidence="2">Uncharacterized protein LOC127750137</fullName>
    </submittedName>
</protein>
<dbReference type="PANTHER" id="PTHR31912">
    <property type="entry name" value="IP13529P"/>
    <property type="match status" value="1"/>
</dbReference>
<gene>
    <name evidence="2" type="primary">LOC127750137</name>
</gene>
<keyword evidence="1" id="KW-1185">Reference proteome</keyword>
<dbReference type="GeneID" id="127750137"/>
<dbReference type="AlphaFoldDB" id="A0A9C6U3K6"/>